<gene>
    <name evidence="1" type="ORF">AB1Y20_004145</name>
</gene>
<sequence length="100" mass="10957">MLSRVLSRAGPARSLLAKQPAAARLSMKATRPALAGNPDLPPGFSVIEMDPPEVLEYAPDGVTPLVVSPRIELTLEWLVESPPPEHTWEEPPIFYDIEES</sequence>
<dbReference type="AlphaFoldDB" id="A0AB34J7B0"/>
<dbReference type="EMBL" id="JBGBPQ010000012">
    <property type="protein sequence ID" value="KAL1515081.1"/>
    <property type="molecule type" value="Genomic_DNA"/>
</dbReference>
<dbReference type="Proteomes" id="UP001515480">
    <property type="component" value="Unassembled WGS sequence"/>
</dbReference>
<proteinExistence type="predicted"/>
<evidence type="ECO:0000313" key="2">
    <source>
        <dbReference type="Proteomes" id="UP001515480"/>
    </source>
</evidence>
<evidence type="ECO:0000313" key="1">
    <source>
        <dbReference type="EMBL" id="KAL1515081.1"/>
    </source>
</evidence>
<reference evidence="1 2" key="1">
    <citation type="journal article" date="2024" name="Science">
        <title>Giant polyketide synthase enzymes in the biosynthesis of giant marine polyether toxins.</title>
        <authorList>
            <person name="Fallon T.R."/>
            <person name="Shende V.V."/>
            <person name="Wierzbicki I.H."/>
            <person name="Pendleton A.L."/>
            <person name="Watervoot N.F."/>
            <person name="Auber R.P."/>
            <person name="Gonzalez D.J."/>
            <person name="Wisecaver J.H."/>
            <person name="Moore B.S."/>
        </authorList>
    </citation>
    <scope>NUCLEOTIDE SEQUENCE [LARGE SCALE GENOMIC DNA]</scope>
    <source>
        <strain evidence="1 2">12B1</strain>
    </source>
</reference>
<accession>A0AB34J7B0</accession>
<comment type="caution">
    <text evidence="1">The sequence shown here is derived from an EMBL/GenBank/DDBJ whole genome shotgun (WGS) entry which is preliminary data.</text>
</comment>
<keyword evidence="2" id="KW-1185">Reference proteome</keyword>
<name>A0AB34J7B0_PRYPA</name>
<protein>
    <submittedName>
        <fullName evidence="1">Uncharacterized protein</fullName>
    </submittedName>
</protein>
<organism evidence="1 2">
    <name type="scientific">Prymnesium parvum</name>
    <name type="common">Toxic golden alga</name>
    <dbReference type="NCBI Taxonomy" id="97485"/>
    <lineage>
        <taxon>Eukaryota</taxon>
        <taxon>Haptista</taxon>
        <taxon>Haptophyta</taxon>
        <taxon>Prymnesiophyceae</taxon>
        <taxon>Prymnesiales</taxon>
        <taxon>Prymnesiaceae</taxon>
        <taxon>Prymnesium</taxon>
    </lineage>
</organism>